<dbReference type="AlphaFoldDB" id="A0AAD8EZC1"/>
<keyword evidence="1" id="KW-0472">Membrane</keyword>
<accession>A0AAD8EZC1</accession>
<comment type="caution">
    <text evidence="2">The sequence shown here is derived from an EMBL/GenBank/DDBJ whole genome shotgun (WGS) entry which is preliminary data.</text>
</comment>
<reference evidence="2" key="1">
    <citation type="journal article" date="2023" name="PLoS Negl. Trop. Dis.">
        <title>A genome sequence for Biomphalaria pfeifferi, the major vector snail for the human-infecting parasite Schistosoma mansoni.</title>
        <authorList>
            <person name="Bu L."/>
            <person name="Lu L."/>
            <person name="Laidemitt M.R."/>
            <person name="Zhang S.M."/>
            <person name="Mutuku M."/>
            <person name="Mkoji G."/>
            <person name="Steinauer M."/>
            <person name="Loker E.S."/>
        </authorList>
    </citation>
    <scope>NUCLEOTIDE SEQUENCE</scope>
    <source>
        <strain evidence="2">KasaAsao</strain>
    </source>
</reference>
<name>A0AAD8EZC1_BIOPF</name>
<dbReference type="GO" id="GO:0005524">
    <property type="term" value="F:ATP binding"/>
    <property type="evidence" value="ECO:0007669"/>
    <property type="project" value="UniProtKB-KW"/>
</dbReference>
<reference evidence="2" key="2">
    <citation type="submission" date="2023-04" db="EMBL/GenBank/DDBJ databases">
        <authorList>
            <person name="Bu L."/>
            <person name="Lu L."/>
            <person name="Laidemitt M.R."/>
            <person name="Zhang S.M."/>
            <person name="Mutuku M."/>
            <person name="Mkoji G."/>
            <person name="Steinauer M."/>
            <person name="Loker E.S."/>
        </authorList>
    </citation>
    <scope>NUCLEOTIDE SEQUENCE</scope>
    <source>
        <strain evidence="2">KasaAsao</strain>
        <tissue evidence="2">Whole Snail</tissue>
    </source>
</reference>
<protein>
    <submittedName>
        <fullName evidence="2">ATP-binding cassette sub-family A member 2</fullName>
    </submittedName>
</protein>
<feature type="transmembrane region" description="Helical" evidence="1">
    <location>
        <begin position="27"/>
        <end position="45"/>
    </location>
</feature>
<keyword evidence="3" id="KW-1185">Reference proteome</keyword>
<feature type="transmembrane region" description="Helical" evidence="1">
    <location>
        <begin position="52"/>
        <end position="70"/>
    </location>
</feature>
<dbReference type="EMBL" id="JASAOG010000171">
    <property type="protein sequence ID" value="KAK0046082.1"/>
    <property type="molecule type" value="Genomic_DNA"/>
</dbReference>
<dbReference type="Proteomes" id="UP001233172">
    <property type="component" value="Unassembled WGS sequence"/>
</dbReference>
<evidence type="ECO:0000256" key="1">
    <source>
        <dbReference type="SAM" id="Phobius"/>
    </source>
</evidence>
<evidence type="ECO:0000313" key="2">
    <source>
        <dbReference type="EMBL" id="KAK0046082.1"/>
    </source>
</evidence>
<keyword evidence="1" id="KW-0812">Transmembrane</keyword>
<sequence>SGTEQLESMNGARLYDYCRGHFLFDFILYYLMVVPVMVVLFLSGLTNHDQTLLTIIILTVFGLTMIEYLYSLHFFFLKPMVAAFVVFTINMVI</sequence>
<keyword evidence="1" id="KW-1133">Transmembrane helix</keyword>
<feature type="non-terminal residue" evidence="2">
    <location>
        <position position="93"/>
    </location>
</feature>
<organism evidence="2 3">
    <name type="scientific">Biomphalaria pfeifferi</name>
    <name type="common">Bloodfluke planorb</name>
    <name type="synonym">Freshwater snail</name>
    <dbReference type="NCBI Taxonomy" id="112525"/>
    <lineage>
        <taxon>Eukaryota</taxon>
        <taxon>Metazoa</taxon>
        <taxon>Spiralia</taxon>
        <taxon>Lophotrochozoa</taxon>
        <taxon>Mollusca</taxon>
        <taxon>Gastropoda</taxon>
        <taxon>Heterobranchia</taxon>
        <taxon>Euthyneura</taxon>
        <taxon>Panpulmonata</taxon>
        <taxon>Hygrophila</taxon>
        <taxon>Lymnaeoidea</taxon>
        <taxon>Planorbidae</taxon>
        <taxon>Biomphalaria</taxon>
    </lineage>
</organism>
<keyword evidence="2" id="KW-0547">Nucleotide-binding</keyword>
<gene>
    <name evidence="2" type="ORF">Bpfe_024543</name>
</gene>
<feature type="non-terminal residue" evidence="2">
    <location>
        <position position="1"/>
    </location>
</feature>
<proteinExistence type="predicted"/>
<evidence type="ECO:0000313" key="3">
    <source>
        <dbReference type="Proteomes" id="UP001233172"/>
    </source>
</evidence>
<keyword evidence="2" id="KW-0067">ATP-binding</keyword>